<reference evidence="8 9" key="1">
    <citation type="submission" date="2019-06" db="EMBL/GenBank/DDBJ databases">
        <title>Whole genome shotgun sequence of Zoogloea ramigera NBRC 15342.</title>
        <authorList>
            <person name="Hosoyama A."/>
            <person name="Uohara A."/>
            <person name="Ohji S."/>
            <person name="Ichikawa N."/>
        </authorList>
    </citation>
    <scope>NUCLEOTIDE SEQUENCE [LARGE SCALE GENOMIC DNA]</scope>
    <source>
        <strain evidence="8 9">NBRC 15342</strain>
    </source>
</reference>
<dbReference type="SMART" id="SM01049">
    <property type="entry name" value="Cache_2"/>
    <property type="match status" value="2"/>
</dbReference>
<dbReference type="RefSeq" id="WP_141348972.1">
    <property type="nucleotide sequence ID" value="NZ_BJNV01000004.1"/>
</dbReference>
<keyword evidence="4" id="KW-1133">Transmembrane helix</keyword>
<dbReference type="EMBL" id="BJNV01000004">
    <property type="protein sequence ID" value="GEC94215.1"/>
    <property type="molecule type" value="Genomic_DNA"/>
</dbReference>
<evidence type="ECO:0000256" key="1">
    <source>
        <dbReference type="ARBA" id="ARBA00004651"/>
    </source>
</evidence>
<sequence length="283" mass="31111">MSPRFIRIGAASLALSLAGLAAAAEHATPREARALFDQAVKYLQVNGPDKAWKAFNNRSGPFVKKDLYVYVIDRKGTYIANGAAPAELVGLNVLDTVDAAGTPLFRQMIAVTDKQPEANVRYVWLNRQSNRVEPKVVWLHREGDYVVGVGYHAPRSTADDARKLLDAASAQVKKLGMAQAVKNFNAPRGGFVRDDLYVFAINLATGKFEAHGMNPKWTGTDATDLHDVEGHPLVSDMLAIARDKGEGTVDYVWRNPVTNAVERKRTFVRRENGSLIGVGFYNE</sequence>
<evidence type="ECO:0000256" key="3">
    <source>
        <dbReference type="ARBA" id="ARBA00022692"/>
    </source>
</evidence>
<feature type="domain" description="Single Cache" evidence="7">
    <location>
        <begin position="21"/>
        <end position="106"/>
    </location>
</feature>
<keyword evidence="9" id="KW-1185">Reference proteome</keyword>
<accession>A0A4Y4CMQ8</accession>
<organism evidence="8 9">
    <name type="scientific">Zoogloea ramigera</name>
    <dbReference type="NCBI Taxonomy" id="350"/>
    <lineage>
        <taxon>Bacteria</taxon>
        <taxon>Pseudomonadati</taxon>
        <taxon>Pseudomonadota</taxon>
        <taxon>Betaproteobacteria</taxon>
        <taxon>Rhodocyclales</taxon>
        <taxon>Zoogloeaceae</taxon>
        <taxon>Zoogloea</taxon>
    </lineage>
</organism>
<evidence type="ECO:0000313" key="9">
    <source>
        <dbReference type="Proteomes" id="UP000318422"/>
    </source>
</evidence>
<evidence type="ECO:0000313" key="8">
    <source>
        <dbReference type="EMBL" id="GEC94215.1"/>
    </source>
</evidence>
<protein>
    <recommendedName>
        <fullName evidence="7">Single Cache domain-containing protein</fullName>
    </recommendedName>
</protein>
<dbReference type="OrthoDB" id="9178561at2"/>
<evidence type="ECO:0000256" key="2">
    <source>
        <dbReference type="ARBA" id="ARBA00022475"/>
    </source>
</evidence>
<comment type="caution">
    <text evidence="8">The sequence shown here is derived from an EMBL/GenBank/DDBJ whole genome shotgun (WGS) entry which is preliminary data.</text>
</comment>
<dbReference type="AlphaFoldDB" id="A0A4Y4CMQ8"/>
<feature type="signal peptide" evidence="6">
    <location>
        <begin position="1"/>
        <end position="23"/>
    </location>
</feature>
<dbReference type="GO" id="GO:0005886">
    <property type="term" value="C:plasma membrane"/>
    <property type="evidence" value="ECO:0007669"/>
    <property type="project" value="UniProtKB-SubCell"/>
</dbReference>
<keyword evidence="3" id="KW-0812">Transmembrane</keyword>
<proteinExistence type="predicted"/>
<dbReference type="Gene3D" id="3.30.450.20">
    <property type="entry name" value="PAS domain"/>
    <property type="match status" value="2"/>
</dbReference>
<dbReference type="Pfam" id="PF17200">
    <property type="entry name" value="sCache_2"/>
    <property type="match status" value="2"/>
</dbReference>
<feature type="chain" id="PRO_5021388021" description="Single Cache domain-containing protein" evidence="6">
    <location>
        <begin position="24"/>
        <end position="283"/>
    </location>
</feature>
<evidence type="ECO:0000256" key="6">
    <source>
        <dbReference type="SAM" id="SignalP"/>
    </source>
</evidence>
<evidence type="ECO:0000259" key="7">
    <source>
        <dbReference type="SMART" id="SM01049"/>
    </source>
</evidence>
<feature type="domain" description="Single Cache" evidence="7">
    <location>
        <begin position="155"/>
        <end position="235"/>
    </location>
</feature>
<dbReference type="InterPro" id="IPR033480">
    <property type="entry name" value="sCache_2"/>
</dbReference>
<keyword evidence="2" id="KW-1003">Cell membrane</keyword>
<evidence type="ECO:0000256" key="5">
    <source>
        <dbReference type="ARBA" id="ARBA00023136"/>
    </source>
</evidence>
<gene>
    <name evidence="8" type="ORF">ZRA01_02880</name>
</gene>
<keyword evidence="6" id="KW-0732">Signal</keyword>
<name>A0A4Y4CMQ8_ZOORA</name>
<evidence type="ECO:0000256" key="4">
    <source>
        <dbReference type="ARBA" id="ARBA00022989"/>
    </source>
</evidence>
<dbReference type="Proteomes" id="UP000318422">
    <property type="component" value="Unassembled WGS sequence"/>
</dbReference>
<comment type="subcellular location">
    <subcellularLocation>
        <location evidence="1">Cell membrane</location>
        <topology evidence="1">Multi-pass membrane protein</topology>
    </subcellularLocation>
</comment>
<keyword evidence="5" id="KW-0472">Membrane</keyword>